<dbReference type="VEuPathDB" id="FungiDB:AeMF1_002787"/>
<sequence length="534" mass="61593">MTSFREVVDLLPAATSLSTPAKSKHGRSPQPHPGASALWGFNVYFAPETDYEDLEKEQRKKILRERLQAERERRLAEEATRQEQKRVAMRLDYTKYLYFSAKYGPLPALLYCCSEFPGRVYKVYVNRVATTLQHWAVRRMEILKRHARFYVARIAVDAAIATGIKRRVAVLSQHHHSQQLRARVLFRAQYRIFAAWKAETKQAKMVSERFRRAMQSTLADRFRYWKELVATRRMVRQGKLCQASIKVFHRALLNRFTWWRDVAAKTKTIKAHVARVRLRHINHHWHRWFAYASFAKTYKLPATIIQRVWRGSRVRHSLQIHSTAAAKIQARMRGIFGRRVAAQRREQLMTAMAKLRFKLRKELVEQQSMQNKEIEAAIAAEAARRVLEKSAMELAGEEEKAEAMQALAKLLGNEYRAKLKDKIARYKSELGLNSKQATARATQEVIAEAQATAADDARQEFRHAHGAPPASCPSCNEGLPFSSCPHVCGESQGDRTARLEAWNQARLNDQVMALAQLDARPISFPEVYAFQKQN</sequence>
<accession>A0A6G0X6Y5</accession>
<name>A0A6G0X6Y5_9STRA</name>
<feature type="coiled-coil region" evidence="1">
    <location>
        <begin position="380"/>
        <end position="407"/>
    </location>
</feature>
<proteinExistence type="predicted"/>
<keyword evidence="3" id="KW-1185">Reference proteome</keyword>
<reference evidence="2 3" key="1">
    <citation type="submission" date="2019-07" db="EMBL/GenBank/DDBJ databases">
        <title>Genomics analysis of Aphanomyces spp. identifies a new class of oomycete effector associated with host adaptation.</title>
        <authorList>
            <person name="Gaulin E."/>
        </authorList>
    </citation>
    <scope>NUCLEOTIDE SEQUENCE [LARGE SCALE GENOMIC DNA]</scope>
    <source>
        <strain evidence="2 3">ATCC 201684</strain>
    </source>
</reference>
<keyword evidence="1" id="KW-0175">Coiled coil</keyword>
<gene>
    <name evidence="2" type="ORF">Ae201684_007970</name>
</gene>
<feature type="coiled-coil region" evidence="1">
    <location>
        <begin position="59"/>
        <end position="86"/>
    </location>
</feature>
<organism evidence="2 3">
    <name type="scientific">Aphanomyces euteiches</name>
    <dbReference type="NCBI Taxonomy" id="100861"/>
    <lineage>
        <taxon>Eukaryota</taxon>
        <taxon>Sar</taxon>
        <taxon>Stramenopiles</taxon>
        <taxon>Oomycota</taxon>
        <taxon>Saprolegniomycetes</taxon>
        <taxon>Saprolegniales</taxon>
        <taxon>Verrucalvaceae</taxon>
        <taxon>Aphanomyces</taxon>
    </lineage>
</organism>
<dbReference type="AlphaFoldDB" id="A0A6G0X6Y5"/>
<dbReference type="EMBL" id="VJMJ01000094">
    <property type="protein sequence ID" value="KAF0735653.1"/>
    <property type="molecule type" value="Genomic_DNA"/>
</dbReference>
<dbReference type="PROSITE" id="PS50096">
    <property type="entry name" value="IQ"/>
    <property type="match status" value="1"/>
</dbReference>
<protein>
    <submittedName>
        <fullName evidence="2">Uncharacterized protein</fullName>
    </submittedName>
</protein>
<evidence type="ECO:0000313" key="3">
    <source>
        <dbReference type="Proteomes" id="UP000481153"/>
    </source>
</evidence>
<dbReference type="Proteomes" id="UP000481153">
    <property type="component" value="Unassembled WGS sequence"/>
</dbReference>
<evidence type="ECO:0000256" key="1">
    <source>
        <dbReference type="SAM" id="Coils"/>
    </source>
</evidence>
<evidence type="ECO:0000313" key="2">
    <source>
        <dbReference type="EMBL" id="KAF0735653.1"/>
    </source>
</evidence>
<comment type="caution">
    <text evidence="2">The sequence shown here is derived from an EMBL/GenBank/DDBJ whole genome shotgun (WGS) entry which is preliminary data.</text>
</comment>
<dbReference type="Gene3D" id="1.20.5.190">
    <property type="match status" value="1"/>
</dbReference>